<dbReference type="EMBL" id="PTIZ01000004">
    <property type="protein sequence ID" value="PPK76056.1"/>
    <property type="molecule type" value="Genomic_DNA"/>
</dbReference>
<dbReference type="SUPFAM" id="SSF52038">
    <property type="entry name" value="Barstar-related"/>
    <property type="match status" value="1"/>
</dbReference>
<dbReference type="RefSeq" id="WP_219821272.1">
    <property type="nucleotide sequence ID" value="NZ_PTIZ01000004.1"/>
</dbReference>
<gene>
    <name evidence="3" type="ORF">B0F87_104146</name>
</gene>
<dbReference type="AlphaFoldDB" id="A0A2S6HF36"/>
<sequence length="169" mass="19513">MTFLNFFEELKEPWVSMTFEPIAHQNIPEGFLLLELNARNMTTLEGMYKEFAWVFQFPDYFGKNLNALDECLTDLEWLPADGYLVIVKNAEFLLKNESDEILLGLLSTLNDVGREWAVSVNQGEAWDRDSLPFHTVLELDENVSSDFIKKLTRYKIPQIRATNGSTIVL</sequence>
<evidence type="ECO:0000313" key="4">
    <source>
        <dbReference type="Proteomes" id="UP000240010"/>
    </source>
</evidence>
<name>A0A2S6HF36_9GAMM</name>
<dbReference type="InterPro" id="IPR035905">
    <property type="entry name" value="Barstar-like_sf"/>
</dbReference>
<accession>A0A2S6HF36</accession>
<dbReference type="Gene3D" id="3.30.370.10">
    <property type="entry name" value="Barstar-like"/>
    <property type="match status" value="1"/>
</dbReference>
<dbReference type="InterPro" id="IPR000468">
    <property type="entry name" value="Barstar"/>
</dbReference>
<dbReference type="Pfam" id="PF01337">
    <property type="entry name" value="Barstar"/>
    <property type="match status" value="1"/>
</dbReference>
<feature type="domain" description="Barstar (barnase inhibitor)" evidence="2">
    <location>
        <begin position="33"/>
        <end position="120"/>
    </location>
</feature>
<evidence type="ECO:0000259" key="2">
    <source>
        <dbReference type="Pfam" id="PF01337"/>
    </source>
</evidence>
<proteinExistence type="inferred from homology"/>
<protein>
    <submittedName>
        <fullName evidence="3">RNAse (Barnase) inhibitor barstar</fullName>
    </submittedName>
</protein>
<comment type="similarity">
    <text evidence="1">Belongs to the barstar family.</text>
</comment>
<evidence type="ECO:0000313" key="3">
    <source>
        <dbReference type="EMBL" id="PPK76056.1"/>
    </source>
</evidence>
<organism evidence="3 4">
    <name type="scientific">Methylobacter tundripaludum</name>
    <dbReference type="NCBI Taxonomy" id="173365"/>
    <lineage>
        <taxon>Bacteria</taxon>
        <taxon>Pseudomonadati</taxon>
        <taxon>Pseudomonadota</taxon>
        <taxon>Gammaproteobacteria</taxon>
        <taxon>Methylococcales</taxon>
        <taxon>Methylococcaceae</taxon>
        <taxon>Methylobacter</taxon>
    </lineage>
</organism>
<evidence type="ECO:0000256" key="1">
    <source>
        <dbReference type="ARBA" id="ARBA00006845"/>
    </source>
</evidence>
<comment type="caution">
    <text evidence="3">The sequence shown here is derived from an EMBL/GenBank/DDBJ whole genome shotgun (WGS) entry which is preliminary data.</text>
</comment>
<reference evidence="3 4" key="1">
    <citation type="submission" date="2018-02" db="EMBL/GenBank/DDBJ databases">
        <title>Subsurface microbial communities from deep shales in Ohio and West Virginia, USA.</title>
        <authorList>
            <person name="Wrighton K."/>
        </authorList>
    </citation>
    <scope>NUCLEOTIDE SEQUENCE [LARGE SCALE GENOMIC DNA]</scope>
    <source>
        <strain evidence="3 4">OWC-DMM</strain>
    </source>
</reference>
<dbReference type="Proteomes" id="UP000240010">
    <property type="component" value="Unassembled WGS sequence"/>
</dbReference>